<dbReference type="EMBL" id="BFAA01000856">
    <property type="protein sequence ID" value="GCB74108.1"/>
    <property type="molecule type" value="Genomic_DNA"/>
</dbReference>
<reference evidence="15 16" key="1">
    <citation type="journal article" date="2018" name="Nat. Ecol. Evol.">
        <title>Shark genomes provide insights into elasmobranch evolution and the origin of vertebrates.</title>
        <authorList>
            <person name="Hara Y"/>
            <person name="Yamaguchi K"/>
            <person name="Onimaru K"/>
            <person name="Kadota M"/>
            <person name="Koyanagi M"/>
            <person name="Keeley SD"/>
            <person name="Tatsumi K"/>
            <person name="Tanaka K"/>
            <person name="Motone F"/>
            <person name="Kageyama Y"/>
            <person name="Nozu R"/>
            <person name="Adachi N"/>
            <person name="Nishimura O"/>
            <person name="Nakagawa R"/>
            <person name="Tanegashima C"/>
            <person name="Kiyatake I"/>
            <person name="Matsumoto R"/>
            <person name="Murakumo K"/>
            <person name="Nishida K"/>
            <person name="Terakita A"/>
            <person name="Kuratani S"/>
            <person name="Sato K"/>
            <person name="Hyodo S Kuraku.S."/>
        </authorList>
    </citation>
    <scope>NUCLEOTIDE SEQUENCE [LARGE SCALE GENOMIC DNA]</scope>
</reference>
<keyword evidence="11" id="KW-0675">Receptor</keyword>
<dbReference type="SUPFAM" id="SSF52058">
    <property type="entry name" value="L domain-like"/>
    <property type="match status" value="1"/>
</dbReference>
<evidence type="ECO:0000259" key="14">
    <source>
        <dbReference type="PROSITE" id="PS50104"/>
    </source>
</evidence>
<evidence type="ECO:0000256" key="5">
    <source>
        <dbReference type="ARBA" id="ARBA00022692"/>
    </source>
</evidence>
<feature type="domain" description="TIR" evidence="14">
    <location>
        <begin position="273"/>
        <end position="416"/>
    </location>
</feature>
<gene>
    <name evidence="15" type="ORF">scyTo_0003195</name>
</gene>
<dbReference type="SUPFAM" id="SSF52200">
    <property type="entry name" value="Toll/Interleukin receptor TIR domain"/>
    <property type="match status" value="1"/>
</dbReference>
<keyword evidence="6" id="KW-0732">Signal</keyword>
<dbReference type="PANTHER" id="PTHR24365">
    <property type="entry name" value="TOLL-LIKE RECEPTOR"/>
    <property type="match status" value="1"/>
</dbReference>
<dbReference type="SMART" id="SM00255">
    <property type="entry name" value="TIR"/>
    <property type="match status" value="1"/>
</dbReference>
<keyword evidence="9" id="KW-1133">Transmembrane helix</keyword>
<dbReference type="Pfam" id="PF01582">
    <property type="entry name" value="TIR"/>
    <property type="match status" value="1"/>
</dbReference>
<keyword evidence="8" id="KW-0391">Immunity</keyword>
<proteinExistence type="inferred from homology"/>
<evidence type="ECO:0000256" key="1">
    <source>
        <dbReference type="ARBA" id="ARBA00004479"/>
    </source>
</evidence>
<dbReference type="InterPro" id="IPR000157">
    <property type="entry name" value="TIR_dom"/>
</dbReference>
<keyword evidence="13" id="KW-0395">Inflammatory response</keyword>
<evidence type="ECO:0000256" key="3">
    <source>
        <dbReference type="ARBA" id="ARBA00022588"/>
    </source>
</evidence>
<protein>
    <recommendedName>
        <fullName evidence="14">TIR domain-containing protein</fullName>
    </recommendedName>
</protein>
<keyword evidence="10" id="KW-0472">Membrane</keyword>
<evidence type="ECO:0000256" key="8">
    <source>
        <dbReference type="ARBA" id="ARBA00022859"/>
    </source>
</evidence>
<evidence type="ECO:0000313" key="15">
    <source>
        <dbReference type="EMBL" id="GCB74108.1"/>
    </source>
</evidence>
<keyword evidence="5" id="KW-0812">Transmembrane</keyword>
<dbReference type="GO" id="GO:0006954">
    <property type="term" value="P:inflammatory response"/>
    <property type="evidence" value="ECO:0007669"/>
    <property type="project" value="UniProtKB-KW"/>
</dbReference>
<keyword evidence="7" id="KW-0677">Repeat</keyword>
<keyword evidence="4" id="KW-0433">Leucine-rich repeat</keyword>
<dbReference type="OMA" id="NDEKWIF"/>
<evidence type="ECO:0000256" key="13">
    <source>
        <dbReference type="ARBA" id="ARBA00023198"/>
    </source>
</evidence>
<dbReference type="AlphaFoldDB" id="A0A401PLX7"/>
<evidence type="ECO:0000256" key="6">
    <source>
        <dbReference type="ARBA" id="ARBA00022729"/>
    </source>
</evidence>
<dbReference type="Pfam" id="PF13855">
    <property type="entry name" value="LRR_8"/>
    <property type="match status" value="2"/>
</dbReference>
<evidence type="ECO:0000256" key="12">
    <source>
        <dbReference type="ARBA" id="ARBA00023180"/>
    </source>
</evidence>
<sequence length="432" mass="50729">MFKGLPSVEQLYLRSNKISFETTRKLQDLPFLHLQSLRNLNLENQIPEGIQVIPVNFFEGLSNLQMLYMGKNQMVFFDTQSLDPLTNLTVLDISGVGYKGLTLNTSLFRKLKRLQILRLENNDMENIPIELVSGLDSLQIFSLRFNYIRNISKEFVQRLKSLSYFDLFNDSLDCVCDNAWFRNWSVHSSTVQIPYLGSYLCAGSAPKTLFIDFDDSICNSDIEKVLFISTFVVTSVTLICSLVSAKLMWFLRYIIYIAKAELYYKIQKVKKLYTYDAFVSYNSNDEKWIFEELVPNLEENMQPPLKLCLHHRDFELGVDIFENIQSAISNSRKTLCVISNDYLRSEWCRLEVQLASMRLFVDYHDVLILIFLERIPDYRLSNYHKVRKLVKKQTYITWPENPNERQLFWARLGNALRQKMVDERNMQLNVAE</sequence>
<evidence type="ECO:0000313" key="16">
    <source>
        <dbReference type="Proteomes" id="UP000288216"/>
    </source>
</evidence>
<dbReference type="Gene3D" id="3.40.50.10140">
    <property type="entry name" value="Toll/interleukin-1 receptor homology (TIR) domain"/>
    <property type="match status" value="1"/>
</dbReference>
<dbReference type="OrthoDB" id="1081807at2759"/>
<organism evidence="15 16">
    <name type="scientific">Scyliorhinus torazame</name>
    <name type="common">Cloudy catshark</name>
    <name type="synonym">Catulus torazame</name>
    <dbReference type="NCBI Taxonomy" id="75743"/>
    <lineage>
        <taxon>Eukaryota</taxon>
        <taxon>Metazoa</taxon>
        <taxon>Chordata</taxon>
        <taxon>Craniata</taxon>
        <taxon>Vertebrata</taxon>
        <taxon>Chondrichthyes</taxon>
        <taxon>Elasmobranchii</taxon>
        <taxon>Galeomorphii</taxon>
        <taxon>Galeoidea</taxon>
        <taxon>Carcharhiniformes</taxon>
        <taxon>Scyliorhinidae</taxon>
        <taxon>Scyliorhinus</taxon>
    </lineage>
</organism>
<evidence type="ECO:0000256" key="10">
    <source>
        <dbReference type="ARBA" id="ARBA00023136"/>
    </source>
</evidence>
<dbReference type="GO" id="GO:0045087">
    <property type="term" value="P:innate immune response"/>
    <property type="evidence" value="ECO:0007669"/>
    <property type="project" value="UniProtKB-KW"/>
</dbReference>
<comment type="similarity">
    <text evidence="2">Belongs to the Toll-like receptor family.</text>
</comment>
<evidence type="ECO:0000256" key="7">
    <source>
        <dbReference type="ARBA" id="ARBA00022737"/>
    </source>
</evidence>
<dbReference type="Proteomes" id="UP000288216">
    <property type="component" value="Unassembled WGS sequence"/>
</dbReference>
<keyword evidence="16" id="KW-1185">Reference proteome</keyword>
<comment type="caution">
    <text evidence="15">The sequence shown here is derived from an EMBL/GenBank/DDBJ whole genome shotgun (WGS) entry which is preliminary data.</text>
</comment>
<evidence type="ECO:0000256" key="11">
    <source>
        <dbReference type="ARBA" id="ARBA00023170"/>
    </source>
</evidence>
<accession>A0A401PLX7</accession>
<dbReference type="GO" id="GO:0038023">
    <property type="term" value="F:signaling receptor activity"/>
    <property type="evidence" value="ECO:0007669"/>
    <property type="project" value="TreeGrafter"/>
</dbReference>
<dbReference type="PROSITE" id="PS50104">
    <property type="entry name" value="TIR"/>
    <property type="match status" value="1"/>
</dbReference>
<name>A0A401PLX7_SCYTO</name>
<dbReference type="STRING" id="75743.A0A401PLX7"/>
<dbReference type="GO" id="GO:0005886">
    <property type="term" value="C:plasma membrane"/>
    <property type="evidence" value="ECO:0007669"/>
    <property type="project" value="TreeGrafter"/>
</dbReference>
<dbReference type="GO" id="GO:0002224">
    <property type="term" value="P:toll-like receptor signaling pathway"/>
    <property type="evidence" value="ECO:0007669"/>
    <property type="project" value="TreeGrafter"/>
</dbReference>
<dbReference type="InterPro" id="IPR032675">
    <property type="entry name" value="LRR_dom_sf"/>
</dbReference>
<dbReference type="InterPro" id="IPR001611">
    <property type="entry name" value="Leu-rich_rpt"/>
</dbReference>
<dbReference type="InterPro" id="IPR035897">
    <property type="entry name" value="Toll_tir_struct_dom_sf"/>
</dbReference>
<keyword evidence="3" id="KW-0399">Innate immunity</keyword>
<comment type="subcellular location">
    <subcellularLocation>
        <location evidence="1">Membrane</location>
        <topology evidence="1">Single-pass type I membrane protein</topology>
    </subcellularLocation>
</comment>
<dbReference type="FunFam" id="3.40.50.10140:FF:000001">
    <property type="entry name" value="Toll-like receptor 2"/>
    <property type="match status" value="1"/>
</dbReference>
<evidence type="ECO:0000256" key="9">
    <source>
        <dbReference type="ARBA" id="ARBA00022989"/>
    </source>
</evidence>
<dbReference type="Gene3D" id="3.80.10.10">
    <property type="entry name" value="Ribonuclease Inhibitor"/>
    <property type="match status" value="1"/>
</dbReference>
<evidence type="ECO:0000256" key="2">
    <source>
        <dbReference type="ARBA" id="ARBA00009634"/>
    </source>
</evidence>
<keyword evidence="12" id="KW-0325">Glycoprotein</keyword>
<evidence type="ECO:0000256" key="4">
    <source>
        <dbReference type="ARBA" id="ARBA00022614"/>
    </source>
</evidence>
<dbReference type="PANTHER" id="PTHR24365:SF554">
    <property type="entry name" value="TOLL-LIKE RECEPTOR 13"/>
    <property type="match status" value="1"/>
</dbReference>